<reference evidence="1 2" key="1">
    <citation type="submission" date="2015-01" db="EMBL/GenBank/DDBJ databases">
        <title>Evolution of Trichinella species and genotypes.</title>
        <authorList>
            <person name="Korhonen P.K."/>
            <person name="Edoardo P."/>
            <person name="Giuseppe L.R."/>
            <person name="Gasser R.B."/>
        </authorList>
    </citation>
    <scope>NUCLEOTIDE SEQUENCE [LARGE SCALE GENOMIC DNA]</scope>
    <source>
        <strain evidence="1">ISS2496</strain>
    </source>
</reference>
<gene>
    <name evidence="1" type="ORF">T12_5709</name>
</gene>
<accession>A0A0V0UU29</accession>
<keyword evidence="2" id="KW-1185">Reference proteome</keyword>
<evidence type="ECO:0000313" key="1">
    <source>
        <dbReference type="EMBL" id="KRX54795.1"/>
    </source>
</evidence>
<dbReference type="Proteomes" id="UP000054783">
    <property type="component" value="Unassembled WGS sequence"/>
</dbReference>
<protein>
    <submittedName>
        <fullName evidence="1">Uncharacterized protein</fullName>
    </submittedName>
</protein>
<comment type="caution">
    <text evidence="1">The sequence shown here is derived from an EMBL/GenBank/DDBJ whole genome shotgun (WGS) entry which is preliminary data.</text>
</comment>
<sequence length="37" mass="4254">MLDGLFSLTPNMIAWHRLTPAVIYKRDSSNKDSSIFQ</sequence>
<proteinExistence type="predicted"/>
<name>A0A0V0UU29_9BILA</name>
<dbReference type="EMBL" id="JYDQ01006320">
    <property type="protein sequence ID" value="KRX54795.1"/>
    <property type="molecule type" value="Genomic_DNA"/>
</dbReference>
<dbReference type="AlphaFoldDB" id="A0A0V0UU29"/>
<organism evidence="1 2">
    <name type="scientific">Trichinella patagoniensis</name>
    <dbReference type="NCBI Taxonomy" id="990121"/>
    <lineage>
        <taxon>Eukaryota</taxon>
        <taxon>Metazoa</taxon>
        <taxon>Ecdysozoa</taxon>
        <taxon>Nematoda</taxon>
        <taxon>Enoplea</taxon>
        <taxon>Dorylaimia</taxon>
        <taxon>Trichinellida</taxon>
        <taxon>Trichinellidae</taxon>
        <taxon>Trichinella</taxon>
    </lineage>
</organism>
<evidence type="ECO:0000313" key="2">
    <source>
        <dbReference type="Proteomes" id="UP000054783"/>
    </source>
</evidence>